<organism evidence="2 3">
    <name type="scientific">Fusarium ambrosium</name>
    <dbReference type="NCBI Taxonomy" id="131363"/>
    <lineage>
        <taxon>Eukaryota</taxon>
        <taxon>Fungi</taxon>
        <taxon>Dikarya</taxon>
        <taxon>Ascomycota</taxon>
        <taxon>Pezizomycotina</taxon>
        <taxon>Sordariomycetes</taxon>
        <taxon>Hypocreomycetidae</taxon>
        <taxon>Hypocreales</taxon>
        <taxon>Nectriaceae</taxon>
        <taxon>Fusarium</taxon>
        <taxon>Fusarium solani species complex</taxon>
    </lineage>
</organism>
<reference evidence="2 3" key="1">
    <citation type="submission" date="2017-06" db="EMBL/GenBank/DDBJ databases">
        <title>Cmopartive genomic analysis of Ambrosia Fusariam Clade fungi.</title>
        <authorList>
            <person name="Stajich J.E."/>
            <person name="Carrillo J."/>
            <person name="Kijimoto T."/>
            <person name="Eskalen A."/>
            <person name="O'Donnell K."/>
            <person name="Kasson M."/>
        </authorList>
    </citation>
    <scope>NUCLEOTIDE SEQUENCE [LARGE SCALE GENOMIC DNA]</scope>
    <source>
        <strain evidence="2 3">NRRL 20438</strain>
    </source>
</reference>
<feature type="domain" description="Heterokaryon incompatibility" evidence="1">
    <location>
        <begin position="129"/>
        <end position="289"/>
    </location>
</feature>
<evidence type="ECO:0000313" key="3">
    <source>
        <dbReference type="Proteomes" id="UP000288429"/>
    </source>
</evidence>
<name>A0A428U7V1_9HYPO</name>
<dbReference type="PANTHER" id="PTHR33112:SF16">
    <property type="entry name" value="HETEROKARYON INCOMPATIBILITY DOMAIN-CONTAINING PROTEIN"/>
    <property type="match status" value="1"/>
</dbReference>
<evidence type="ECO:0000313" key="2">
    <source>
        <dbReference type="EMBL" id="RSM10350.1"/>
    </source>
</evidence>
<dbReference type="Proteomes" id="UP000288429">
    <property type="component" value="Unassembled WGS sequence"/>
</dbReference>
<protein>
    <recommendedName>
        <fullName evidence="1">Heterokaryon incompatibility domain-containing protein</fullName>
    </recommendedName>
</protein>
<dbReference type="AlphaFoldDB" id="A0A428U7V1"/>
<dbReference type="EMBL" id="NIZV01000087">
    <property type="protein sequence ID" value="RSM10350.1"/>
    <property type="molecule type" value="Genomic_DNA"/>
</dbReference>
<keyword evidence="3" id="KW-1185">Reference proteome</keyword>
<dbReference type="PANTHER" id="PTHR33112">
    <property type="entry name" value="DOMAIN PROTEIN, PUTATIVE-RELATED"/>
    <property type="match status" value="1"/>
</dbReference>
<dbReference type="Pfam" id="PF06985">
    <property type="entry name" value="HET"/>
    <property type="match status" value="1"/>
</dbReference>
<comment type="caution">
    <text evidence="2">The sequence shown here is derived from an EMBL/GenBank/DDBJ whole genome shotgun (WGS) entry which is preliminary data.</text>
</comment>
<evidence type="ECO:0000259" key="1">
    <source>
        <dbReference type="Pfam" id="PF06985"/>
    </source>
</evidence>
<dbReference type="InterPro" id="IPR010730">
    <property type="entry name" value="HET"/>
</dbReference>
<proteinExistence type="predicted"/>
<sequence length="585" mass="66240">MDWSPVRMGGGSSESRADVILNWTSASNGQKQHVMFDILGERENDIPWPGFRVRPCPAVDANSQECVEFIQSHLDACDEGHGTCDKWIPKTINDADQGATRPSRLLEIVNESGDLGLLLKDATNIEGNYTALSHCWGTLQEAQKIPILTKDNIAERLSHVFLASNLSRTFQDAVHLTDRLGLRYIWIDSLCIIQGDKEDWNSECRKMAYVYGDAYLVIGAAYAKDGNGGLYAPRQLRRVEFRTPTGQLVKAVVEDAIKSRVEHNAWGSNRKFWEAKNLPLLARAWVFQERMLARRTIYFTASELVWECRSKIDCECSEMMMRERSGQASSVKTRYHYVFNRCTDLARPDIWHDIAAQYSSRAITHHRDRLPALASIAKQVNSHGECVWLGRYLCGIWEQTLPDGLLWSADYQSATQVPNGTNDEATHIRSTNTSIPSWSWLSIEGRVRTSAAPKQALVRITGIDYVLASDDPYGECTRAEIKLVGRVVPVDIFISTTTQARNSREERPLVADTRPFECSEEQLAETNMVALQVGYFVRMRNTLFWYCCLILQQERDGTNRYRRVGIAHVSKQAFASVDEESIVLV</sequence>
<gene>
    <name evidence="2" type="ORF">CDV31_007226</name>
</gene>
<accession>A0A428U7V1</accession>